<dbReference type="AlphaFoldDB" id="G7KPW3"/>
<dbReference type="Proteomes" id="UP000265566">
    <property type="component" value="Chromosome 6"/>
</dbReference>
<sequence>MQEIDHSWVKRNATNKNKRKGLVTAGDVNIGNIQHSTIQVQMIGCKRVHSGTRKHSKHTYSISTNLIGAHYNVSASHPSMFVIQFPKVPPRRESGNDNVLGLSCHQCTWMNQEIGAPYNGLASYPSKFQIQFPKIPKKRRTQNRKSLNTRITSFVITKNGAPLLISSRR</sequence>
<reference evidence="3" key="3">
    <citation type="submission" date="2015-04" db="UniProtKB">
        <authorList>
            <consortium name="EnsemblPlants"/>
        </authorList>
    </citation>
    <scope>IDENTIFICATION</scope>
    <source>
        <strain evidence="3">cv. Jemalong A17</strain>
    </source>
</reference>
<evidence type="ECO:0000313" key="4">
    <source>
        <dbReference type="Proteomes" id="UP000002051"/>
    </source>
</evidence>
<proteinExistence type="predicted"/>
<dbReference type="Gramene" id="rna37652">
    <property type="protein sequence ID" value="RHN52915.1"/>
    <property type="gene ID" value="gene37652"/>
</dbReference>
<evidence type="ECO:0000313" key="2">
    <source>
        <dbReference type="EMBL" id="RHN52915.1"/>
    </source>
</evidence>
<organism evidence="1 4">
    <name type="scientific">Medicago truncatula</name>
    <name type="common">Barrel medic</name>
    <name type="synonym">Medicago tribuloides</name>
    <dbReference type="NCBI Taxonomy" id="3880"/>
    <lineage>
        <taxon>Eukaryota</taxon>
        <taxon>Viridiplantae</taxon>
        <taxon>Streptophyta</taxon>
        <taxon>Embryophyta</taxon>
        <taxon>Tracheophyta</taxon>
        <taxon>Spermatophyta</taxon>
        <taxon>Magnoliopsida</taxon>
        <taxon>eudicotyledons</taxon>
        <taxon>Gunneridae</taxon>
        <taxon>Pentapetalae</taxon>
        <taxon>rosids</taxon>
        <taxon>fabids</taxon>
        <taxon>Fabales</taxon>
        <taxon>Fabaceae</taxon>
        <taxon>Papilionoideae</taxon>
        <taxon>50 kb inversion clade</taxon>
        <taxon>NPAAA clade</taxon>
        <taxon>Hologalegina</taxon>
        <taxon>IRL clade</taxon>
        <taxon>Trifolieae</taxon>
        <taxon>Medicago</taxon>
    </lineage>
</organism>
<reference evidence="1 4" key="2">
    <citation type="journal article" date="2014" name="BMC Genomics">
        <title>An improved genome release (version Mt4.0) for the model legume Medicago truncatula.</title>
        <authorList>
            <person name="Tang H."/>
            <person name="Krishnakumar V."/>
            <person name="Bidwell S."/>
            <person name="Rosen B."/>
            <person name="Chan A."/>
            <person name="Zhou S."/>
            <person name="Gentzbittel L."/>
            <person name="Childs K.L."/>
            <person name="Yandell M."/>
            <person name="Gundlach H."/>
            <person name="Mayer K.F."/>
            <person name="Schwartz D.C."/>
            <person name="Town C.D."/>
        </authorList>
    </citation>
    <scope>GENOME REANNOTATION</scope>
    <source>
        <strain evidence="3 4">cv. Jemalong A17</strain>
    </source>
</reference>
<reference evidence="2" key="4">
    <citation type="journal article" date="2018" name="Nat. Plants">
        <title>Whole-genome landscape of Medicago truncatula symbiotic genes.</title>
        <authorList>
            <person name="Pecrix Y."/>
            <person name="Gamas P."/>
            <person name="Carrere S."/>
        </authorList>
    </citation>
    <scope>NUCLEOTIDE SEQUENCE</scope>
    <source>
        <tissue evidence="2">Leaves</tissue>
    </source>
</reference>
<evidence type="ECO:0000313" key="3">
    <source>
        <dbReference type="EnsemblPlants" id="AES76895"/>
    </source>
</evidence>
<reference evidence="1 4" key="1">
    <citation type="journal article" date="2011" name="Nature">
        <title>The Medicago genome provides insight into the evolution of rhizobial symbioses.</title>
        <authorList>
            <person name="Young N.D."/>
            <person name="Debelle F."/>
            <person name="Oldroyd G.E."/>
            <person name="Geurts R."/>
            <person name="Cannon S.B."/>
            <person name="Udvardi M.K."/>
            <person name="Benedito V.A."/>
            <person name="Mayer K.F."/>
            <person name="Gouzy J."/>
            <person name="Schoof H."/>
            <person name="Van de Peer Y."/>
            <person name="Proost S."/>
            <person name="Cook D.R."/>
            <person name="Meyers B.C."/>
            <person name="Spannagl M."/>
            <person name="Cheung F."/>
            <person name="De Mita S."/>
            <person name="Krishnakumar V."/>
            <person name="Gundlach H."/>
            <person name="Zhou S."/>
            <person name="Mudge J."/>
            <person name="Bharti A.K."/>
            <person name="Murray J.D."/>
            <person name="Naoumkina M.A."/>
            <person name="Rosen B."/>
            <person name="Silverstein K.A."/>
            <person name="Tang H."/>
            <person name="Rombauts S."/>
            <person name="Zhao P.X."/>
            <person name="Zhou P."/>
            <person name="Barbe V."/>
            <person name="Bardou P."/>
            <person name="Bechner M."/>
            <person name="Bellec A."/>
            <person name="Berger A."/>
            <person name="Berges H."/>
            <person name="Bidwell S."/>
            <person name="Bisseling T."/>
            <person name="Choisne N."/>
            <person name="Couloux A."/>
            <person name="Denny R."/>
            <person name="Deshpande S."/>
            <person name="Dai X."/>
            <person name="Doyle J.J."/>
            <person name="Dudez A.M."/>
            <person name="Farmer A.D."/>
            <person name="Fouteau S."/>
            <person name="Franken C."/>
            <person name="Gibelin C."/>
            <person name="Gish J."/>
            <person name="Goldstein S."/>
            <person name="Gonzalez A.J."/>
            <person name="Green P.J."/>
            <person name="Hallab A."/>
            <person name="Hartog M."/>
            <person name="Hua A."/>
            <person name="Humphray S.J."/>
            <person name="Jeong D.H."/>
            <person name="Jing Y."/>
            <person name="Jocker A."/>
            <person name="Kenton S.M."/>
            <person name="Kim D.J."/>
            <person name="Klee K."/>
            <person name="Lai H."/>
            <person name="Lang C."/>
            <person name="Lin S."/>
            <person name="Macmil S.L."/>
            <person name="Magdelenat G."/>
            <person name="Matthews L."/>
            <person name="McCorrison J."/>
            <person name="Monaghan E.L."/>
            <person name="Mun J.H."/>
            <person name="Najar F.Z."/>
            <person name="Nicholson C."/>
            <person name="Noirot C."/>
            <person name="O'Bleness M."/>
            <person name="Paule C.R."/>
            <person name="Poulain J."/>
            <person name="Prion F."/>
            <person name="Qin B."/>
            <person name="Qu C."/>
            <person name="Retzel E.F."/>
            <person name="Riddle C."/>
            <person name="Sallet E."/>
            <person name="Samain S."/>
            <person name="Samson N."/>
            <person name="Sanders I."/>
            <person name="Saurat O."/>
            <person name="Scarpelli C."/>
            <person name="Schiex T."/>
            <person name="Segurens B."/>
            <person name="Severin A.J."/>
            <person name="Sherrier D.J."/>
            <person name="Shi R."/>
            <person name="Sims S."/>
            <person name="Singer S.R."/>
            <person name="Sinharoy S."/>
            <person name="Sterck L."/>
            <person name="Viollet A."/>
            <person name="Wang B.B."/>
            <person name="Wang K."/>
            <person name="Wang M."/>
            <person name="Wang X."/>
            <person name="Warfsmann J."/>
            <person name="Weissenbach J."/>
            <person name="White D.D."/>
            <person name="White J.D."/>
            <person name="Wiley G.B."/>
            <person name="Wincker P."/>
            <person name="Xing Y."/>
            <person name="Yang L."/>
            <person name="Yao Z."/>
            <person name="Ying F."/>
            <person name="Zhai J."/>
            <person name="Zhou L."/>
            <person name="Zuber A."/>
            <person name="Denarie J."/>
            <person name="Dixon R.A."/>
            <person name="May G.D."/>
            <person name="Schwartz D.C."/>
            <person name="Rogers J."/>
            <person name="Quetier F."/>
            <person name="Town C.D."/>
            <person name="Roe B.A."/>
        </authorList>
    </citation>
    <scope>NUCLEOTIDE SEQUENCE [LARGE SCALE GENOMIC DNA]</scope>
    <source>
        <strain evidence="1">A17</strain>
        <strain evidence="3 4">cv. Jemalong A17</strain>
    </source>
</reference>
<protein>
    <submittedName>
        <fullName evidence="1 3">Uncharacterized protein</fullName>
    </submittedName>
</protein>
<dbReference type="EMBL" id="CM001222">
    <property type="protein sequence ID" value="AES76895.1"/>
    <property type="molecule type" value="Genomic_DNA"/>
</dbReference>
<dbReference type="HOGENOM" id="CLU_1580882_0_0_1"/>
<dbReference type="PaxDb" id="3880-AES76895"/>
<accession>G7KPW3</accession>
<evidence type="ECO:0000313" key="1">
    <source>
        <dbReference type="EMBL" id="AES76895.1"/>
    </source>
</evidence>
<dbReference type="EnsemblPlants" id="AES76895">
    <property type="protein sequence ID" value="AES76895"/>
    <property type="gene ID" value="MTR_6g088530"/>
</dbReference>
<keyword evidence="4" id="KW-1185">Reference proteome</keyword>
<dbReference type="Proteomes" id="UP000002051">
    <property type="component" value="Chromosome 6"/>
</dbReference>
<name>G7KPW3_MEDTR</name>
<dbReference type="EMBL" id="PSQE01000006">
    <property type="protein sequence ID" value="RHN52915.1"/>
    <property type="molecule type" value="Genomic_DNA"/>
</dbReference>
<gene>
    <name evidence="1" type="ordered locus">MTR_6g088530</name>
    <name evidence="2" type="ORF">MtrunA17_Chr6g0485751</name>
</gene>